<reference evidence="2" key="1">
    <citation type="submission" date="2016-08" db="EMBL/GenBank/DDBJ databases">
        <authorList>
            <person name="Merda D."/>
            <person name="Briand M."/>
            <person name="Taghouti G."/>
            <person name="Carrere S."/>
            <person name="Gouzy J."/>
            <person name="Portier P."/>
            <person name="Jacques M.-A."/>
            <person name="Fischer-Le Saux M."/>
        </authorList>
    </citation>
    <scope>NUCLEOTIDE SEQUENCE [LARGE SCALE GENOMIC DNA]</scope>
    <source>
        <strain evidence="2">CFBP1156</strain>
    </source>
</reference>
<dbReference type="AlphaFoldDB" id="A0A2S7ENI6"/>
<evidence type="ECO:0000313" key="2">
    <source>
        <dbReference type="Proteomes" id="UP000238261"/>
    </source>
</evidence>
<accession>A0A2S7ENI6</accession>
<gene>
    <name evidence="1" type="ORF">XhyaCFBP1156_20830</name>
</gene>
<name>A0A2S7ENI6_9XANT</name>
<organism evidence="1 2">
    <name type="scientific">Xanthomonas hyacinthi</name>
    <dbReference type="NCBI Taxonomy" id="56455"/>
    <lineage>
        <taxon>Bacteria</taxon>
        <taxon>Pseudomonadati</taxon>
        <taxon>Pseudomonadota</taxon>
        <taxon>Gammaproteobacteria</taxon>
        <taxon>Lysobacterales</taxon>
        <taxon>Lysobacteraceae</taxon>
        <taxon>Xanthomonas</taxon>
    </lineage>
</organism>
<comment type="caution">
    <text evidence="1">The sequence shown here is derived from an EMBL/GenBank/DDBJ whole genome shotgun (WGS) entry which is preliminary data.</text>
</comment>
<protein>
    <submittedName>
        <fullName evidence="1">Uncharacterized protein</fullName>
    </submittedName>
</protein>
<dbReference type="EMBL" id="MDEG01000048">
    <property type="protein sequence ID" value="PPU93189.1"/>
    <property type="molecule type" value="Genomic_DNA"/>
</dbReference>
<proteinExistence type="predicted"/>
<evidence type="ECO:0000313" key="1">
    <source>
        <dbReference type="EMBL" id="PPU93189.1"/>
    </source>
</evidence>
<keyword evidence="2" id="KW-1185">Reference proteome</keyword>
<dbReference type="Proteomes" id="UP000238261">
    <property type="component" value="Unassembled WGS sequence"/>
</dbReference>
<sequence length="296" mass="32623">MEGRVAKPTFDLYAGLSGLELAEDSFDLGDGVVLSRTYAHLTAPFVMAFKKPAEYDQPHPGPWKSLGGGFAFDIDAEIKIPATLDPSHGTRTDVVRMIGVLLRLGVHPALRLPAFANHSFSTMADRPERESWLRPNEFQPRYFPLDGGSEQIGLAEAAWVAERWPVALRLTRESAEFALAVEAIDGGQFVQKSALALVSLWAALEALFSPSTSELKFRVSALIAAYLEPPSLSRHALQRAVAKLYDKRSAAAHGKPRHETDDLLETFNLLARVLRKILDDRAVPSKEHLERTLFGA</sequence>